<reference evidence="2 3" key="1">
    <citation type="submission" date="2024-05" db="EMBL/GenBank/DDBJ databases">
        <title>Three bacterial strains, DH-69, EH-24, and ECK-19 isolated from coastal sediments.</title>
        <authorList>
            <person name="Ye Y.-Q."/>
            <person name="Du Z.-J."/>
        </authorList>
    </citation>
    <scope>NUCLEOTIDE SEQUENCE [LARGE SCALE GENOMIC DNA]</scope>
    <source>
        <strain evidence="2 3">ECK-19</strain>
    </source>
</reference>
<protein>
    <submittedName>
        <fullName evidence="2">Uncharacterized protein</fullName>
    </submittedName>
</protein>
<comment type="caution">
    <text evidence="2">The sequence shown here is derived from an EMBL/GenBank/DDBJ whole genome shotgun (WGS) entry which is preliminary data.</text>
</comment>
<sequence length="81" mass="9146">MKEILNQPASWSRTPSQQRLTKVAEPVPARALTVHSTLMFYANCQSSWQKAKPFDNKAARAYQQTETRASQVGPHALDVYL</sequence>
<accession>A0ABV3Z200</accession>
<organism evidence="2 3">
    <name type="scientific">Hyphococcus lacteus</name>
    <dbReference type="NCBI Taxonomy" id="3143536"/>
    <lineage>
        <taxon>Bacteria</taxon>
        <taxon>Pseudomonadati</taxon>
        <taxon>Pseudomonadota</taxon>
        <taxon>Alphaproteobacteria</taxon>
        <taxon>Parvularculales</taxon>
        <taxon>Parvularculaceae</taxon>
        <taxon>Hyphococcus</taxon>
    </lineage>
</organism>
<evidence type="ECO:0000313" key="3">
    <source>
        <dbReference type="Proteomes" id="UP001560685"/>
    </source>
</evidence>
<evidence type="ECO:0000313" key="2">
    <source>
        <dbReference type="EMBL" id="MEX6632583.1"/>
    </source>
</evidence>
<feature type="region of interest" description="Disordered" evidence="1">
    <location>
        <begin position="1"/>
        <end position="22"/>
    </location>
</feature>
<dbReference type="RefSeq" id="WP_369312505.1">
    <property type="nucleotide sequence ID" value="NZ_JBEHZE010000001.1"/>
</dbReference>
<keyword evidence="3" id="KW-1185">Reference proteome</keyword>
<dbReference type="EMBL" id="JBEHZE010000001">
    <property type="protein sequence ID" value="MEX6632583.1"/>
    <property type="molecule type" value="Genomic_DNA"/>
</dbReference>
<evidence type="ECO:0000256" key="1">
    <source>
        <dbReference type="SAM" id="MobiDB-lite"/>
    </source>
</evidence>
<gene>
    <name evidence="2" type="ORF">ABFZ84_03395</name>
</gene>
<name>A0ABV3Z200_9PROT</name>
<feature type="compositionally biased region" description="Polar residues" evidence="1">
    <location>
        <begin position="7"/>
        <end position="20"/>
    </location>
</feature>
<dbReference type="Proteomes" id="UP001560685">
    <property type="component" value="Unassembled WGS sequence"/>
</dbReference>
<proteinExistence type="predicted"/>